<dbReference type="AlphaFoldDB" id="A0A8J2I3S0"/>
<feature type="region of interest" description="Disordered" evidence="1">
    <location>
        <begin position="1"/>
        <end position="22"/>
    </location>
</feature>
<organism evidence="2 3">
    <name type="scientific">Alternaria atra</name>
    <dbReference type="NCBI Taxonomy" id="119953"/>
    <lineage>
        <taxon>Eukaryota</taxon>
        <taxon>Fungi</taxon>
        <taxon>Dikarya</taxon>
        <taxon>Ascomycota</taxon>
        <taxon>Pezizomycotina</taxon>
        <taxon>Dothideomycetes</taxon>
        <taxon>Pleosporomycetidae</taxon>
        <taxon>Pleosporales</taxon>
        <taxon>Pleosporineae</taxon>
        <taxon>Pleosporaceae</taxon>
        <taxon>Alternaria</taxon>
        <taxon>Alternaria sect. Ulocladioides</taxon>
    </lineage>
</organism>
<dbReference type="EMBL" id="CAJRGZ010000019">
    <property type="protein sequence ID" value="CAG5161954.1"/>
    <property type="molecule type" value="Genomic_DNA"/>
</dbReference>
<accession>A0A8J2I3S0</accession>
<dbReference type="GeneID" id="67017986"/>
<evidence type="ECO:0000313" key="3">
    <source>
        <dbReference type="Proteomes" id="UP000676310"/>
    </source>
</evidence>
<comment type="caution">
    <text evidence="2">The sequence shown here is derived from an EMBL/GenBank/DDBJ whole genome shotgun (WGS) entry which is preliminary data.</text>
</comment>
<name>A0A8J2I3S0_9PLEO</name>
<sequence length="145" mass="16123">MSALDPTREYTTSPILSTNISPPLPPEAKSTLQLLITLRAHQIMLTNLYIAQHTLYVTAYNVFAAQCATGEIDFAKIEDAVANLPEQQNEIMLFHTFLWSLQTLIIGLERDEIDEVDERCAGRQDGVVFGLGGGKLTKSVNGMWR</sequence>
<feature type="compositionally biased region" description="Polar residues" evidence="1">
    <location>
        <begin position="9"/>
        <end position="21"/>
    </location>
</feature>
<reference evidence="2" key="1">
    <citation type="submission" date="2021-05" db="EMBL/GenBank/DDBJ databases">
        <authorList>
            <person name="Stam R."/>
        </authorList>
    </citation>
    <scope>NUCLEOTIDE SEQUENCE</scope>
    <source>
        <strain evidence="2">CS162</strain>
    </source>
</reference>
<dbReference type="RefSeq" id="XP_043169686.1">
    <property type="nucleotide sequence ID" value="XM_043313751.1"/>
</dbReference>
<evidence type="ECO:0000313" key="2">
    <source>
        <dbReference type="EMBL" id="CAG5161954.1"/>
    </source>
</evidence>
<keyword evidence="3" id="KW-1185">Reference proteome</keyword>
<dbReference type="Proteomes" id="UP000676310">
    <property type="component" value="Unassembled WGS sequence"/>
</dbReference>
<evidence type="ECO:0000256" key="1">
    <source>
        <dbReference type="SAM" id="MobiDB-lite"/>
    </source>
</evidence>
<protein>
    <submittedName>
        <fullName evidence="2">Uncharacterized protein</fullName>
    </submittedName>
</protein>
<proteinExistence type="predicted"/>
<dbReference type="OrthoDB" id="3684848at2759"/>
<gene>
    <name evidence="2" type="ORF">ALTATR162_LOCUS6130</name>
</gene>